<reference evidence="1 2" key="1">
    <citation type="submission" date="2019-02" db="EMBL/GenBank/DDBJ databases">
        <title>Deep-cultivation of Planctomycetes and their phenomic and genomic characterization uncovers novel biology.</title>
        <authorList>
            <person name="Wiegand S."/>
            <person name="Jogler M."/>
            <person name="Boedeker C."/>
            <person name="Pinto D."/>
            <person name="Vollmers J."/>
            <person name="Rivas-Marin E."/>
            <person name="Kohn T."/>
            <person name="Peeters S.H."/>
            <person name="Heuer A."/>
            <person name="Rast P."/>
            <person name="Oberbeckmann S."/>
            <person name="Bunk B."/>
            <person name="Jeske O."/>
            <person name="Meyerdierks A."/>
            <person name="Storesund J.E."/>
            <person name="Kallscheuer N."/>
            <person name="Luecker S."/>
            <person name="Lage O.M."/>
            <person name="Pohl T."/>
            <person name="Merkel B.J."/>
            <person name="Hornburger P."/>
            <person name="Mueller R.-W."/>
            <person name="Bruemmer F."/>
            <person name="Labrenz M."/>
            <person name="Spormann A.M."/>
            <person name="Op Den Camp H."/>
            <person name="Overmann J."/>
            <person name="Amann R."/>
            <person name="Jetten M.S.M."/>
            <person name="Mascher T."/>
            <person name="Medema M.H."/>
            <person name="Devos D.P."/>
            <person name="Kaster A.-K."/>
            <person name="Ovreas L."/>
            <person name="Rohde M."/>
            <person name="Galperin M.Y."/>
            <person name="Jogler C."/>
        </authorList>
    </citation>
    <scope>NUCLEOTIDE SEQUENCE [LARGE SCALE GENOMIC DNA]</scope>
    <source>
        <strain evidence="1 2">Pla52o</strain>
    </source>
</reference>
<dbReference type="Proteomes" id="UP000316304">
    <property type="component" value="Unassembled WGS sequence"/>
</dbReference>
<dbReference type="RefSeq" id="WP_231612047.1">
    <property type="nucleotide sequence ID" value="NZ_SJPT01000001.1"/>
</dbReference>
<organism evidence="1 2">
    <name type="scientific">Novipirellula galeiformis</name>
    <dbReference type="NCBI Taxonomy" id="2528004"/>
    <lineage>
        <taxon>Bacteria</taxon>
        <taxon>Pseudomonadati</taxon>
        <taxon>Planctomycetota</taxon>
        <taxon>Planctomycetia</taxon>
        <taxon>Pirellulales</taxon>
        <taxon>Pirellulaceae</taxon>
        <taxon>Novipirellula</taxon>
    </lineage>
</organism>
<sequence length="84" mass="9176">MSFLRRVCFSQTTSSAQIFSTQAARTKFFLFGLSLVAPVFLSLLSPGCASHSGGVVEETEEYSYDDIMAQAAAEELASEAERER</sequence>
<keyword evidence="2" id="KW-1185">Reference proteome</keyword>
<evidence type="ECO:0000313" key="2">
    <source>
        <dbReference type="Proteomes" id="UP000316304"/>
    </source>
</evidence>
<dbReference type="EMBL" id="SJPT01000001">
    <property type="protein sequence ID" value="TWU26794.1"/>
    <property type="molecule type" value="Genomic_DNA"/>
</dbReference>
<protein>
    <submittedName>
        <fullName evidence="1">Uncharacterized protein</fullName>
    </submittedName>
</protein>
<dbReference type="AlphaFoldDB" id="A0A5C6CT65"/>
<proteinExistence type="predicted"/>
<evidence type="ECO:0000313" key="1">
    <source>
        <dbReference type="EMBL" id="TWU26794.1"/>
    </source>
</evidence>
<gene>
    <name evidence="1" type="ORF">Pla52o_06490</name>
</gene>
<accession>A0A5C6CT65</accession>
<comment type="caution">
    <text evidence="1">The sequence shown here is derived from an EMBL/GenBank/DDBJ whole genome shotgun (WGS) entry which is preliminary data.</text>
</comment>
<name>A0A5C6CT65_9BACT</name>